<evidence type="ECO:0000313" key="6">
    <source>
        <dbReference type="EMBL" id="GAA5103191.1"/>
    </source>
</evidence>
<dbReference type="InterPro" id="IPR050472">
    <property type="entry name" value="Anth_synth/Amidotransfase"/>
</dbReference>
<dbReference type="InterPro" id="IPR029062">
    <property type="entry name" value="Class_I_gatase-like"/>
</dbReference>
<dbReference type="PANTHER" id="PTHR43418">
    <property type="entry name" value="MULTIFUNCTIONAL TRYPTOPHAN BIOSYNTHESIS PROTEIN-RELATED"/>
    <property type="match status" value="1"/>
</dbReference>
<organism evidence="6 7">
    <name type="scientific">Wohlfahrtiimonas larvae</name>
    <dbReference type="NCBI Taxonomy" id="1157986"/>
    <lineage>
        <taxon>Bacteria</taxon>
        <taxon>Pseudomonadati</taxon>
        <taxon>Pseudomonadota</taxon>
        <taxon>Gammaproteobacteria</taxon>
        <taxon>Cardiobacteriales</taxon>
        <taxon>Ignatzschineriaceae</taxon>
        <taxon>Wohlfahrtiimonas</taxon>
    </lineage>
</organism>
<dbReference type="InterPro" id="IPR006221">
    <property type="entry name" value="TrpG/PapA_dom"/>
</dbReference>
<dbReference type="RefSeq" id="WP_077926452.1">
    <property type="nucleotide sequence ID" value="NZ_BAABKE010000008.1"/>
</dbReference>
<evidence type="ECO:0000256" key="3">
    <source>
        <dbReference type="ARBA" id="ARBA00023239"/>
    </source>
</evidence>
<evidence type="ECO:0000256" key="4">
    <source>
        <dbReference type="ARBA" id="ARBA00047683"/>
    </source>
</evidence>
<evidence type="ECO:0000313" key="7">
    <source>
        <dbReference type="Proteomes" id="UP001500631"/>
    </source>
</evidence>
<sequence length="194" mass="21746">MANIIFMDNFDSFTYNIVDDLRTMGHNVEIYRNNLSTEFFLEKLAQTENPLLFLSPGPCYPKDAGSMLDVIKASIGKYPMIGVCLGHQAIIETYGGRIIPADDYIHGETSNIQHDGQAMFKGLPNPMSVARYHSLVGVNIPKALTINASVNNMAMAVRDDQNYVMGFQFHPESILTTDGYCLLSQSIDWLMDFY</sequence>
<dbReference type="Proteomes" id="UP001500631">
    <property type="component" value="Unassembled WGS sequence"/>
</dbReference>
<proteinExistence type="predicted"/>
<dbReference type="NCBIfam" id="TIGR00566">
    <property type="entry name" value="trpG_papA"/>
    <property type="match status" value="1"/>
</dbReference>
<keyword evidence="7" id="KW-1185">Reference proteome</keyword>
<dbReference type="Gene3D" id="3.40.50.880">
    <property type="match status" value="1"/>
</dbReference>
<gene>
    <name evidence="6" type="ORF">GCM10023338_21330</name>
</gene>
<name>A0ABP9MYL8_9GAMM</name>
<dbReference type="Pfam" id="PF00117">
    <property type="entry name" value="GATase"/>
    <property type="match status" value="1"/>
</dbReference>
<dbReference type="EMBL" id="BAABKE010000008">
    <property type="protein sequence ID" value="GAA5103191.1"/>
    <property type="molecule type" value="Genomic_DNA"/>
</dbReference>
<evidence type="ECO:0000256" key="1">
    <source>
        <dbReference type="ARBA" id="ARBA00012266"/>
    </source>
</evidence>
<comment type="catalytic activity">
    <reaction evidence="4">
        <text>chorismate + L-glutamine = anthranilate + pyruvate + L-glutamate + H(+)</text>
        <dbReference type="Rhea" id="RHEA:21732"/>
        <dbReference type="ChEBI" id="CHEBI:15361"/>
        <dbReference type="ChEBI" id="CHEBI:15378"/>
        <dbReference type="ChEBI" id="CHEBI:16567"/>
        <dbReference type="ChEBI" id="CHEBI:29748"/>
        <dbReference type="ChEBI" id="CHEBI:29985"/>
        <dbReference type="ChEBI" id="CHEBI:58359"/>
        <dbReference type="EC" id="4.1.3.27"/>
    </reaction>
</comment>
<dbReference type="PRINTS" id="PR00097">
    <property type="entry name" value="ANTSNTHASEII"/>
</dbReference>
<dbReference type="EC" id="4.1.3.27" evidence="1"/>
<feature type="domain" description="Glutamine amidotransferase" evidence="5">
    <location>
        <begin position="6"/>
        <end position="186"/>
    </location>
</feature>
<dbReference type="PANTHER" id="PTHR43418:SF2">
    <property type="entry name" value="BIFUNCTIONAL PROTEIN TRPGD"/>
    <property type="match status" value="1"/>
</dbReference>
<dbReference type="CDD" id="cd01743">
    <property type="entry name" value="GATase1_Anthranilate_Synthase"/>
    <property type="match status" value="1"/>
</dbReference>
<evidence type="ECO:0000256" key="2">
    <source>
        <dbReference type="ARBA" id="ARBA00022962"/>
    </source>
</evidence>
<dbReference type="PRINTS" id="PR00096">
    <property type="entry name" value="GATASE"/>
</dbReference>
<accession>A0ABP9MYL8</accession>
<keyword evidence="2" id="KW-0315">Glutamine amidotransferase</keyword>
<protein>
    <recommendedName>
        <fullName evidence="1">anthranilate synthase</fullName>
        <ecNumber evidence="1">4.1.3.27</ecNumber>
    </recommendedName>
</protein>
<dbReference type="SUPFAM" id="SSF52317">
    <property type="entry name" value="Class I glutamine amidotransferase-like"/>
    <property type="match status" value="1"/>
</dbReference>
<keyword evidence="3" id="KW-0456">Lyase</keyword>
<evidence type="ECO:0000259" key="5">
    <source>
        <dbReference type="Pfam" id="PF00117"/>
    </source>
</evidence>
<dbReference type="PROSITE" id="PS51273">
    <property type="entry name" value="GATASE_TYPE_1"/>
    <property type="match status" value="1"/>
</dbReference>
<reference evidence="7" key="1">
    <citation type="journal article" date="2019" name="Int. J. Syst. Evol. Microbiol.">
        <title>The Global Catalogue of Microorganisms (GCM) 10K type strain sequencing project: providing services to taxonomists for standard genome sequencing and annotation.</title>
        <authorList>
            <consortium name="The Broad Institute Genomics Platform"/>
            <consortium name="The Broad Institute Genome Sequencing Center for Infectious Disease"/>
            <person name="Wu L."/>
            <person name="Ma J."/>
        </authorList>
    </citation>
    <scope>NUCLEOTIDE SEQUENCE [LARGE SCALE GENOMIC DNA]</scope>
    <source>
        <strain evidence="7">JCM 18424</strain>
    </source>
</reference>
<comment type="caution">
    <text evidence="6">The sequence shown here is derived from an EMBL/GenBank/DDBJ whole genome shotgun (WGS) entry which is preliminary data.</text>
</comment>
<dbReference type="InterPro" id="IPR017926">
    <property type="entry name" value="GATASE"/>
</dbReference>